<dbReference type="GO" id="GO:0015188">
    <property type="term" value="F:L-isoleucine transmembrane transporter activity"/>
    <property type="evidence" value="ECO:0007669"/>
    <property type="project" value="TreeGrafter"/>
</dbReference>
<dbReference type="SUPFAM" id="SSF52540">
    <property type="entry name" value="P-loop containing nucleoside triphosphate hydrolases"/>
    <property type="match status" value="1"/>
</dbReference>
<dbReference type="GO" id="GO:0015192">
    <property type="term" value="F:L-phenylalanine transmembrane transporter activity"/>
    <property type="evidence" value="ECO:0007669"/>
    <property type="project" value="TreeGrafter"/>
</dbReference>
<dbReference type="InterPro" id="IPR051120">
    <property type="entry name" value="ABC_AA/LPS_Transport"/>
</dbReference>
<evidence type="ECO:0000256" key="1">
    <source>
        <dbReference type="ARBA" id="ARBA00022448"/>
    </source>
</evidence>
<dbReference type="GO" id="GO:0042941">
    <property type="term" value="P:D-alanine transmembrane transport"/>
    <property type="evidence" value="ECO:0007669"/>
    <property type="project" value="TreeGrafter"/>
</dbReference>
<gene>
    <name evidence="5" type="ORF">LCGC14_1983750</name>
</gene>
<evidence type="ECO:0000256" key="3">
    <source>
        <dbReference type="ARBA" id="ARBA00022840"/>
    </source>
</evidence>
<dbReference type="EMBL" id="LAZR01022251">
    <property type="protein sequence ID" value="KKL82539.1"/>
    <property type="molecule type" value="Genomic_DNA"/>
</dbReference>
<comment type="caution">
    <text evidence="5">The sequence shown here is derived from an EMBL/GenBank/DDBJ whole genome shotgun (WGS) entry which is preliminary data.</text>
</comment>
<dbReference type="GO" id="GO:0016887">
    <property type="term" value="F:ATP hydrolysis activity"/>
    <property type="evidence" value="ECO:0007669"/>
    <property type="project" value="InterPro"/>
</dbReference>
<dbReference type="InterPro" id="IPR003593">
    <property type="entry name" value="AAA+_ATPase"/>
</dbReference>
<dbReference type="InterPro" id="IPR027417">
    <property type="entry name" value="P-loop_NTPase"/>
</dbReference>
<dbReference type="FunFam" id="3.40.50.300:FF:000421">
    <property type="entry name" value="Branched-chain amino acid ABC transporter ATP-binding protein"/>
    <property type="match status" value="1"/>
</dbReference>
<organism evidence="5">
    <name type="scientific">marine sediment metagenome</name>
    <dbReference type="NCBI Taxonomy" id="412755"/>
    <lineage>
        <taxon>unclassified sequences</taxon>
        <taxon>metagenomes</taxon>
        <taxon>ecological metagenomes</taxon>
    </lineage>
</organism>
<dbReference type="InterPro" id="IPR003439">
    <property type="entry name" value="ABC_transporter-like_ATP-bd"/>
</dbReference>
<dbReference type="AlphaFoldDB" id="A0A0F9F820"/>
<name>A0A0F9F820_9ZZZZ</name>
<dbReference type="GO" id="GO:0005304">
    <property type="term" value="F:L-valine transmembrane transporter activity"/>
    <property type="evidence" value="ECO:0007669"/>
    <property type="project" value="TreeGrafter"/>
</dbReference>
<dbReference type="PANTHER" id="PTHR45772">
    <property type="entry name" value="CONSERVED COMPONENT OF ABC TRANSPORTER FOR NATURAL AMINO ACIDS-RELATED"/>
    <property type="match status" value="1"/>
</dbReference>
<dbReference type="GO" id="GO:0005524">
    <property type="term" value="F:ATP binding"/>
    <property type="evidence" value="ECO:0007669"/>
    <property type="project" value="UniProtKB-KW"/>
</dbReference>
<dbReference type="Pfam" id="PF00005">
    <property type="entry name" value="ABC_tran"/>
    <property type="match status" value="1"/>
</dbReference>
<dbReference type="PROSITE" id="PS50893">
    <property type="entry name" value="ABC_TRANSPORTER_2"/>
    <property type="match status" value="1"/>
</dbReference>
<dbReference type="InterPro" id="IPR032823">
    <property type="entry name" value="BCA_ABC_TP_C"/>
</dbReference>
<evidence type="ECO:0000256" key="2">
    <source>
        <dbReference type="ARBA" id="ARBA00022741"/>
    </source>
</evidence>
<dbReference type="GO" id="GO:1903805">
    <property type="term" value="P:L-valine import across plasma membrane"/>
    <property type="evidence" value="ECO:0007669"/>
    <property type="project" value="TreeGrafter"/>
</dbReference>
<dbReference type="PANTHER" id="PTHR45772:SF7">
    <property type="entry name" value="AMINO ACID ABC TRANSPORTER ATP-BINDING PROTEIN"/>
    <property type="match status" value="1"/>
</dbReference>
<evidence type="ECO:0000259" key="4">
    <source>
        <dbReference type="PROSITE" id="PS50893"/>
    </source>
</evidence>
<sequence>MVRIERLRGSLMALLEVYGLIKHFGGLIAVSELDFVVEKRTILGIIGPNGAGKTTLYNLITGVFRPTGGKVIFNGEDIAGLSTHRIASKGLVRTFQTTNLFHEMTVLQNVLLAHHLFRKSGDIAQFFATSGFQGEDRRVKKRAMEILDNLGLGAHKDELAKNLPHGNQKVLGMALAMAASPKLMLLDEPMTGMDETETTTMMNLIKRVRDEMGMTIVVVEHDMKVIMGLSEHIIVLNFGKKIAEGPPREVTRNRAVIEAYLGTEEGE</sequence>
<dbReference type="CDD" id="cd03219">
    <property type="entry name" value="ABC_Mj1267_LivG_branched"/>
    <property type="match status" value="1"/>
</dbReference>
<evidence type="ECO:0000313" key="5">
    <source>
        <dbReference type="EMBL" id="KKL82539.1"/>
    </source>
</evidence>
<dbReference type="GO" id="GO:0005886">
    <property type="term" value="C:plasma membrane"/>
    <property type="evidence" value="ECO:0007669"/>
    <property type="project" value="TreeGrafter"/>
</dbReference>
<keyword evidence="1" id="KW-0813">Transport</keyword>
<dbReference type="GO" id="GO:1903806">
    <property type="term" value="P:L-isoleucine import across plasma membrane"/>
    <property type="evidence" value="ECO:0007669"/>
    <property type="project" value="TreeGrafter"/>
</dbReference>
<protein>
    <recommendedName>
        <fullName evidence="4">ABC transporter domain-containing protein</fullName>
    </recommendedName>
</protein>
<dbReference type="Pfam" id="PF12399">
    <property type="entry name" value="BCA_ABC_TP_C"/>
    <property type="match status" value="1"/>
</dbReference>
<keyword evidence="2" id="KW-0547">Nucleotide-binding</keyword>
<dbReference type="SMART" id="SM00382">
    <property type="entry name" value="AAA"/>
    <property type="match status" value="1"/>
</dbReference>
<accession>A0A0F9F820</accession>
<feature type="domain" description="ABC transporter" evidence="4">
    <location>
        <begin position="15"/>
        <end position="263"/>
    </location>
</feature>
<dbReference type="GO" id="GO:0015808">
    <property type="term" value="P:L-alanine transport"/>
    <property type="evidence" value="ECO:0007669"/>
    <property type="project" value="TreeGrafter"/>
</dbReference>
<proteinExistence type="predicted"/>
<dbReference type="Gene3D" id="3.40.50.300">
    <property type="entry name" value="P-loop containing nucleotide triphosphate hydrolases"/>
    <property type="match status" value="1"/>
</dbReference>
<keyword evidence="3" id="KW-0067">ATP-binding</keyword>
<reference evidence="5" key="1">
    <citation type="journal article" date="2015" name="Nature">
        <title>Complex archaea that bridge the gap between prokaryotes and eukaryotes.</title>
        <authorList>
            <person name="Spang A."/>
            <person name="Saw J.H."/>
            <person name="Jorgensen S.L."/>
            <person name="Zaremba-Niedzwiedzka K."/>
            <person name="Martijn J."/>
            <person name="Lind A.E."/>
            <person name="van Eijk R."/>
            <person name="Schleper C."/>
            <person name="Guy L."/>
            <person name="Ettema T.J."/>
        </authorList>
    </citation>
    <scope>NUCLEOTIDE SEQUENCE</scope>
</reference>